<dbReference type="Proteomes" id="UP000215374">
    <property type="component" value="Chromosome 1"/>
</dbReference>
<evidence type="ECO:0000313" key="2">
    <source>
        <dbReference type="EMBL" id="SNV65021.1"/>
    </source>
</evidence>
<name>A0A239Z0R3_9CORY</name>
<proteinExistence type="predicted"/>
<evidence type="ECO:0000256" key="1">
    <source>
        <dbReference type="SAM" id="MobiDB-lite"/>
    </source>
</evidence>
<protein>
    <submittedName>
        <fullName evidence="2">Uncharacterized protein</fullName>
    </submittedName>
</protein>
<gene>
    <name evidence="2" type="ORF">SAMEA4535761_00912</name>
</gene>
<dbReference type="EMBL" id="LT906467">
    <property type="protein sequence ID" value="SNV65021.1"/>
    <property type="molecule type" value="Genomic_DNA"/>
</dbReference>
<accession>A0A239Z0R3</accession>
<evidence type="ECO:0000313" key="3">
    <source>
        <dbReference type="Proteomes" id="UP000215374"/>
    </source>
</evidence>
<sequence length="54" mass="5561">MVLEGAGESGSGGVEKLRDLRKRHADSTVEGDGRAALEVRIAVNAVVGPTCARV</sequence>
<reference evidence="2 3" key="1">
    <citation type="submission" date="2017-06" db="EMBL/GenBank/DDBJ databases">
        <authorList>
            <consortium name="Pathogen Informatics"/>
        </authorList>
    </citation>
    <scope>NUCLEOTIDE SEQUENCE [LARGE SCALE GENOMIC DNA]</scope>
    <source>
        <strain evidence="2 3">NCTC13015</strain>
    </source>
</reference>
<dbReference type="AlphaFoldDB" id="A0A239Z0R3"/>
<feature type="region of interest" description="Disordered" evidence="1">
    <location>
        <begin position="1"/>
        <end position="29"/>
    </location>
</feature>
<organism evidence="2 3">
    <name type="scientific">Corynebacterium imitans</name>
    <dbReference type="NCBI Taxonomy" id="156978"/>
    <lineage>
        <taxon>Bacteria</taxon>
        <taxon>Bacillati</taxon>
        <taxon>Actinomycetota</taxon>
        <taxon>Actinomycetes</taxon>
        <taxon>Mycobacteriales</taxon>
        <taxon>Corynebacteriaceae</taxon>
        <taxon>Corynebacterium</taxon>
    </lineage>
</organism>